<proteinExistence type="predicted"/>
<name>A0A418X6Q5_9BURK</name>
<comment type="subcellular location">
    <subcellularLocation>
        <location evidence="1">Membrane</location>
        <topology evidence="1">Multi-pass membrane protein</topology>
    </subcellularLocation>
</comment>
<evidence type="ECO:0000313" key="8">
    <source>
        <dbReference type="Proteomes" id="UP000285190"/>
    </source>
</evidence>
<accession>A0A418X6Q5</accession>
<dbReference type="InterPro" id="IPR007829">
    <property type="entry name" value="TM2"/>
</dbReference>
<evidence type="ECO:0000256" key="1">
    <source>
        <dbReference type="ARBA" id="ARBA00004141"/>
    </source>
</evidence>
<protein>
    <submittedName>
        <fullName evidence="7">TM2 domain-containing protein</fullName>
    </submittedName>
</protein>
<evidence type="ECO:0000256" key="4">
    <source>
        <dbReference type="ARBA" id="ARBA00023136"/>
    </source>
</evidence>
<dbReference type="GO" id="GO:0016020">
    <property type="term" value="C:membrane"/>
    <property type="evidence" value="ECO:0007669"/>
    <property type="project" value="UniProtKB-SubCell"/>
</dbReference>
<evidence type="ECO:0000313" key="7">
    <source>
        <dbReference type="EMBL" id="RJG08056.1"/>
    </source>
</evidence>
<evidence type="ECO:0000256" key="2">
    <source>
        <dbReference type="ARBA" id="ARBA00022692"/>
    </source>
</evidence>
<keyword evidence="8" id="KW-1185">Reference proteome</keyword>
<evidence type="ECO:0000256" key="5">
    <source>
        <dbReference type="SAM" id="Phobius"/>
    </source>
</evidence>
<gene>
    <name evidence="7" type="ORF">D3870_13220</name>
</gene>
<feature type="domain" description="TM2" evidence="6">
    <location>
        <begin position="5"/>
        <end position="44"/>
    </location>
</feature>
<evidence type="ECO:0000259" key="6">
    <source>
        <dbReference type="Pfam" id="PF05154"/>
    </source>
</evidence>
<keyword evidence="2 5" id="KW-0812">Transmembrane</keyword>
<sequence length="116" mass="12232">MLHSHKNKTLATLLAFALGGVGAHRFYLYGTKDGLAWLHVVLFPLSIFAGFVEALVIGLTPDDKWNATHNAGSATQSKSGWPLALLLVCTMGIGAIAVIAAIARTVDYLYTGGAYG</sequence>
<reference evidence="7 8" key="1">
    <citation type="submission" date="2018-09" db="EMBL/GenBank/DDBJ databases">
        <authorList>
            <person name="Zhu H."/>
        </authorList>
    </citation>
    <scope>NUCLEOTIDE SEQUENCE [LARGE SCALE GENOMIC DNA]</scope>
    <source>
        <strain evidence="7 8">K2R10-39</strain>
    </source>
</reference>
<comment type="caution">
    <text evidence="7">The sequence shown here is derived from an EMBL/GenBank/DDBJ whole genome shotgun (WGS) entry which is preliminary data.</text>
</comment>
<dbReference type="OrthoDB" id="8702870at2"/>
<dbReference type="EMBL" id="QYUN01000002">
    <property type="protein sequence ID" value="RJG08056.1"/>
    <property type="molecule type" value="Genomic_DNA"/>
</dbReference>
<evidence type="ECO:0000256" key="3">
    <source>
        <dbReference type="ARBA" id="ARBA00022989"/>
    </source>
</evidence>
<dbReference type="Pfam" id="PF05154">
    <property type="entry name" value="TM2"/>
    <property type="match status" value="1"/>
</dbReference>
<dbReference type="Proteomes" id="UP000285190">
    <property type="component" value="Unassembled WGS sequence"/>
</dbReference>
<feature type="transmembrane region" description="Helical" evidence="5">
    <location>
        <begin position="35"/>
        <end position="59"/>
    </location>
</feature>
<feature type="transmembrane region" description="Helical" evidence="5">
    <location>
        <begin position="80"/>
        <end position="103"/>
    </location>
</feature>
<keyword evidence="4 5" id="KW-0472">Membrane</keyword>
<organism evidence="7 8">
    <name type="scientific">Noviherbaspirillum cavernae</name>
    <dbReference type="NCBI Taxonomy" id="2320862"/>
    <lineage>
        <taxon>Bacteria</taxon>
        <taxon>Pseudomonadati</taxon>
        <taxon>Pseudomonadota</taxon>
        <taxon>Betaproteobacteria</taxon>
        <taxon>Burkholderiales</taxon>
        <taxon>Oxalobacteraceae</taxon>
        <taxon>Noviherbaspirillum</taxon>
    </lineage>
</organism>
<dbReference type="AlphaFoldDB" id="A0A418X6Q5"/>
<dbReference type="RefSeq" id="WP_119742080.1">
    <property type="nucleotide sequence ID" value="NZ_QYUN01000002.1"/>
</dbReference>
<keyword evidence="3 5" id="KW-1133">Transmembrane helix</keyword>